<comment type="caution">
    <text evidence="2">The sequence shown here is derived from an EMBL/GenBank/DDBJ whole genome shotgun (WGS) entry which is preliminary data.</text>
</comment>
<dbReference type="RefSeq" id="WP_338239018.1">
    <property type="nucleotide sequence ID" value="NZ_BQKE01000003.1"/>
</dbReference>
<reference evidence="2 3" key="1">
    <citation type="submission" date="2021-12" db="EMBL/GenBank/DDBJ databases">
        <title>Genome sequencing of bacteria with rrn-lacking chromosome and rrn-plasmid.</title>
        <authorList>
            <person name="Anda M."/>
            <person name="Iwasaki W."/>
        </authorList>
    </citation>
    <scope>NUCLEOTIDE SEQUENCE [LARGE SCALE GENOMIC DNA]</scope>
    <source>
        <strain evidence="2 3">NBRC 15940</strain>
    </source>
</reference>
<proteinExistence type="predicted"/>
<sequence length="304" mass="35143">MINFEKIAPYLEDPIVLIGFFIFVVFLLLRFIIKKGIIPTLTKKDGFSFLKLILLYGFIFGIVLMGLGFGLKYSEMSKKRQAVIINQLNSELNENLKTLNELKLNTENFLNINIQLSSVIRTEGIELMVLMFPDINLDLDSTVNTIDLANNSFNFIIENKLHENKLQMDRLDEAGKTIRATINQTLLTLNSLADLDNSRYVINKTIWVSNLESYKKIDIVDITKFQDIYAELQLIRNDYNVIASNSINFYQSVSDFFDPKQQINKIRLAKVLTNERQTYQLIHDYSLNIHNAIKKVNTLKSQIE</sequence>
<keyword evidence="3" id="KW-1185">Reference proteome</keyword>
<organism evidence="2 3">
    <name type="scientific">Persicobacter diffluens</name>
    <dbReference type="NCBI Taxonomy" id="981"/>
    <lineage>
        <taxon>Bacteria</taxon>
        <taxon>Pseudomonadati</taxon>
        <taxon>Bacteroidota</taxon>
        <taxon>Cytophagia</taxon>
        <taxon>Cytophagales</taxon>
        <taxon>Persicobacteraceae</taxon>
        <taxon>Persicobacter</taxon>
    </lineage>
</organism>
<keyword evidence="1" id="KW-1133">Transmembrane helix</keyword>
<evidence type="ECO:0000256" key="1">
    <source>
        <dbReference type="SAM" id="Phobius"/>
    </source>
</evidence>
<keyword evidence="1" id="KW-0472">Membrane</keyword>
<name>A0AAN5AM17_9BACT</name>
<evidence type="ECO:0000313" key="2">
    <source>
        <dbReference type="EMBL" id="GJM63924.1"/>
    </source>
</evidence>
<dbReference type="Proteomes" id="UP001310022">
    <property type="component" value="Unassembled WGS sequence"/>
</dbReference>
<feature type="transmembrane region" description="Helical" evidence="1">
    <location>
        <begin position="53"/>
        <end position="71"/>
    </location>
</feature>
<feature type="transmembrane region" description="Helical" evidence="1">
    <location>
        <begin position="15"/>
        <end position="33"/>
    </location>
</feature>
<gene>
    <name evidence="2" type="ORF">PEDI_44760</name>
</gene>
<accession>A0AAN5AM17</accession>
<evidence type="ECO:0000313" key="3">
    <source>
        <dbReference type="Proteomes" id="UP001310022"/>
    </source>
</evidence>
<dbReference type="EMBL" id="BQKE01000003">
    <property type="protein sequence ID" value="GJM63924.1"/>
    <property type="molecule type" value="Genomic_DNA"/>
</dbReference>
<protein>
    <submittedName>
        <fullName evidence="2">Uncharacterized protein</fullName>
    </submittedName>
</protein>
<dbReference type="AlphaFoldDB" id="A0AAN5AM17"/>
<keyword evidence="1" id="KW-0812">Transmembrane</keyword>